<organism evidence="6 7">
    <name type="scientific">Suillus luteus UH-Slu-Lm8-n1</name>
    <dbReference type="NCBI Taxonomy" id="930992"/>
    <lineage>
        <taxon>Eukaryota</taxon>
        <taxon>Fungi</taxon>
        <taxon>Dikarya</taxon>
        <taxon>Basidiomycota</taxon>
        <taxon>Agaricomycotina</taxon>
        <taxon>Agaricomycetes</taxon>
        <taxon>Agaricomycetidae</taxon>
        <taxon>Boletales</taxon>
        <taxon>Suillineae</taxon>
        <taxon>Suillaceae</taxon>
        <taxon>Suillus</taxon>
    </lineage>
</organism>
<evidence type="ECO:0000313" key="6">
    <source>
        <dbReference type="EMBL" id="KIK40603.1"/>
    </source>
</evidence>
<feature type="region of interest" description="Disordered" evidence="5">
    <location>
        <begin position="220"/>
        <end position="241"/>
    </location>
</feature>
<dbReference type="STRING" id="930992.A0A0D0BAJ7"/>
<evidence type="ECO:0000256" key="4">
    <source>
        <dbReference type="RuleBase" id="RU000660"/>
    </source>
</evidence>
<dbReference type="InterPro" id="IPR047859">
    <property type="entry name" value="Ribosomal_bL17_CS"/>
</dbReference>
<dbReference type="GO" id="GO:0003735">
    <property type="term" value="F:structural constituent of ribosome"/>
    <property type="evidence" value="ECO:0007669"/>
    <property type="project" value="InterPro"/>
</dbReference>
<dbReference type="AlphaFoldDB" id="A0A0D0BAJ7"/>
<dbReference type="NCBIfam" id="TIGR00059">
    <property type="entry name" value="L17"/>
    <property type="match status" value="1"/>
</dbReference>
<dbReference type="InterPro" id="IPR036373">
    <property type="entry name" value="Ribosomal_bL17_sf"/>
</dbReference>
<protein>
    <recommendedName>
        <fullName evidence="8">Ribosomal protein L17</fullName>
    </recommendedName>
</protein>
<dbReference type="OrthoDB" id="275000at2759"/>
<evidence type="ECO:0000256" key="5">
    <source>
        <dbReference type="SAM" id="MobiDB-lite"/>
    </source>
</evidence>
<evidence type="ECO:0000313" key="7">
    <source>
        <dbReference type="Proteomes" id="UP000054485"/>
    </source>
</evidence>
<keyword evidence="3 4" id="KW-0687">Ribonucleoprotein</keyword>
<reference evidence="7" key="2">
    <citation type="submission" date="2015-01" db="EMBL/GenBank/DDBJ databases">
        <title>Evolutionary Origins and Diversification of the Mycorrhizal Mutualists.</title>
        <authorList>
            <consortium name="DOE Joint Genome Institute"/>
            <consortium name="Mycorrhizal Genomics Consortium"/>
            <person name="Kohler A."/>
            <person name="Kuo A."/>
            <person name="Nagy L.G."/>
            <person name="Floudas D."/>
            <person name="Copeland A."/>
            <person name="Barry K.W."/>
            <person name="Cichocki N."/>
            <person name="Veneault-Fourrey C."/>
            <person name="LaButti K."/>
            <person name="Lindquist E.A."/>
            <person name="Lipzen A."/>
            <person name="Lundell T."/>
            <person name="Morin E."/>
            <person name="Murat C."/>
            <person name="Riley R."/>
            <person name="Ohm R."/>
            <person name="Sun H."/>
            <person name="Tunlid A."/>
            <person name="Henrissat B."/>
            <person name="Grigoriev I.V."/>
            <person name="Hibbett D.S."/>
            <person name="Martin F."/>
        </authorList>
    </citation>
    <scope>NUCLEOTIDE SEQUENCE [LARGE SCALE GENOMIC DNA]</scope>
    <source>
        <strain evidence="7">UH-Slu-Lm8-n1</strain>
    </source>
</reference>
<dbReference type="HAMAP" id="MF_01368">
    <property type="entry name" value="Ribosomal_bL17"/>
    <property type="match status" value="1"/>
</dbReference>
<evidence type="ECO:0000256" key="2">
    <source>
        <dbReference type="ARBA" id="ARBA00022980"/>
    </source>
</evidence>
<dbReference type="Gene3D" id="3.90.1030.10">
    <property type="entry name" value="Ribosomal protein L17"/>
    <property type="match status" value="1"/>
</dbReference>
<dbReference type="PANTHER" id="PTHR14413">
    <property type="entry name" value="RIBOSOMAL PROTEIN L17"/>
    <property type="match status" value="1"/>
</dbReference>
<dbReference type="SUPFAM" id="SSF64263">
    <property type="entry name" value="Prokaryotic ribosomal protein L17"/>
    <property type="match status" value="1"/>
</dbReference>
<evidence type="ECO:0000256" key="3">
    <source>
        <dbReference type="ARBA" id="ARBA00023274"/>
    </source>
</evidence>
<dbReference type="FunCoup" id="A0A0D0BAJ7">
    <property type="interactions" value="237"/>
</dbReference>
<dbReference type="InParanoid" id="A0A0D0BAJ7"/>
<dbReference type="GO" id="GO:0006412">
    <property type="term" value="P:translation"/>
    <property type="evidence" value="ECO:0007669"/>
    <property type="project" value="InterPro"/>
</dbReference>
<reference evidence="6 7" key="1">
    <citation type="submission" date="2014-04" db="EMBL/GenBank/DDBJ databases">
        <authorList>
            <consortium name="DOE Joint Genome Institute"/>
            <person name="Kuo A."/>
            <person name="Ruytinx J."/>
            <person name="Rineau F."/>
            <person name="Colpaert J."/>
            <person name="Kohler A."/>
            <person name="Nagy L.G."/>
            <person name="Floudas D."/>
            <person name="Copeland A."/>
            <person name="Barry K.W."/>
            <person name="Cichocki N."/>
            <person name="Veneault-Fourrey C."/>
            <person name="LaButti K."/>
            <person name="Lindquist E.A."/>
            <person name="Lipzen A."/>
            <person name="Lundell T."/>
            <person name="Morin E."/>
            <person name="Murat C."/>
            <person name="Sun H."/>
            <person name="Tunlid A."/>
            <person name="Henrissat B."/>
            <person name="Grigoriev I.V."/>
            <person name="Hibbett D.S."/>
            <person name="Martin F."/>
            <person name="Nordberg H.P."/>
            <person name="Cantor M.N."/>
            <person name="Hua S.X."/>
        </authorList>
    </citation>
    <scope>NUCLEOTIDE SEQUENCE [LARGE SCALE GENOMIC DNA]</scope>
    <source>
        <strain evidence="6 7">UH-Slu-Lm8-n1</strain>
    </source>
</reference>
<dbReference type="Pfam" id="PF01196">
    <property type="entry name" value="Ribosomal_L17"/>
    <property type="match status" value="1"/>
</dbReference>
<dbReference type="PANTHER" id="PTHR14413:SF16">
    <property type="entry name" value="LARGE RIBOSOMAL SUBUNIT PROTEIN BL17M"/>
    <property type="match status" value="1"/>
</dbReference>
<dbReference type="Proteomes" id="UP000054485">
    <property type="component" value="Unassembled WGS sequence"/>
</dbReference>
<name>A0A0D0BAJ7_9AGAM</name>
<accession>A0A0D0BAJ7</accession>
<keyword evidence="7" id="KW-1185">Reference proteome</keyword>
<sequence length="281" mass="31462">MKHGVAFRKFSRTSSHRNLMLRNLVTSLFEHEQIRTTLAKAKDTARLAEKIITLGKKNNETSYRQAQAFILKPPVLPKLFTTFAERYANRPGGYTRIHRLDNRSGDNAPIALLELVDNPRDFKLEMTARAVGRELLNEKLRWDSPRGVVNSGVQHAEIAVAKELNLSGFDSSELRPTTRRNLQKVMKYRGREALTEIGAKASAYIETILAKPVAEAKMQLQADSKEKEKARKRGNPNFVGSFPVLPARAGVASPGETRPAMRLVQGALGRPARWRGRQALA</sequence>
<gene>
    <name evidence="6" type="ORF">CY34DRAFT_24734</name>
</gene>
<dbReference type="GO" id="GO:0005762">
    <property type="term" value="C:mitochondrial large ribosomal subunit"/>
    <property type="evidence" value="ECO:0007669"/>
    <property type="project" value="TreeGrafter"/>
</dbReference>
<dbReference type="PROSITE" id="PS01167">
    <property type="entry name" value="RIBOSOMAL_L17"/>
    <property type="match status" value="1"/>
</dbReference>
<proteinExistence type="inferred from homology"/>
<dbReference type="InterPro" id="IPR000456">
    <property type="entry name" value="Ribosomal_bL17"/>
</dbReference>
<comment type="similarity">
    <text evidence="1 4">Belongs to the bacterial ribosomal protein bL17 family.</text>
</comment>
<evidence type="ECO:0008006" key="8">
    <source>
        <dbReference type="Google" id="ProtNLM"/>
    </source>
</evidence>
<dbReference type="HOGENOM" id="CLU_074407_1_4_1"/>
<evidence type="ECO:0000256" key="1">
    <source>
        <dbReference type="ARBA" id="ARBA00008777"/>
    </source>
</evidence>
<dbReference type="EMBL" id="KN835296">
    <property type="protein sequence ID" value="KIK40603.1"/>
    <property type="molecule type" value="Genomic_DNA"/>
</dbReference>
<keyword evidence="2 4" id="KW-0689">Ribosomal protein</keyword>